<evidence type="ECO:0000256" key="1">
    <source>
        <dbReference type="ARBA" id="ARBA00022723"/>
    </source>
</evidence>
<keyword evidence="1 3" id="KW-0479">Metal-binding</keyword>
<feature type="domain" description="Cytochrome c" evidence="5">
    <location>
        <begin position="613"/>
        <end position="730"/>
    </location>
</feature>
<dbReference type="InterPro" id="IPR011478">
    <property type="entry name" value="DUF1585"/>
</dbReference>
<name>F0SQW2_RUBBR</name>
<organism evidence="6 7">
    <name type="scientific">Rubinisphaera brasiliensis (strain ATCC 49424 / DSM 5305 / JCM 21570 / IAM 15109 / NBRC 103401 / IFAM 1448)</name>
    <name type="common">Planctomyces brasiliensis</name>
    <dbReference type="NCBI Taxonomy" id="756272"/>
    <lineage>
        <taxon>Bacteria</taxon>
        <taxon>Pseudomonadati</taxon>
        <taxon>Planctomycetota</taxon>
        <taxon>Planctomycetia</taxon>
        <taxon>Planctomycetales</taxon>
        <taxon>Planctomycetaceae</taxon>
        <taxon>Rubinisphaera</taxon>
    </lineage>
</organism>
<dbReference type="GO" id="GO:0020037">
    <property type="term" value="F:heme binding"/>
    <property type="evidence" value="ECO:0007669"/>
    <property type="project" value="InterPro"/>
</dbReference>
<dbReference type="Pfam" id="PF07626">
    <property type="entry name" value="PSD3"/>
    <property type="match status" value="1"/>
</dbReference>
<proteinExistence type="predicted"/>
<dbReference type="InterPro" id="IPR013042">
    <property type="entry name" value="DUF1592"/>
</dbReference>
<dbReference type="Proteomes" id="UP000006860">
    <property type="component" value="Chromosome"/>
</dbReference>
<evidence type="ECO:0000256" key="3">
    <source>
        <dbReference type="PROSITE-ProRule" id="PRU00433"/>
    </source>
</evidence>
<dbReference type="InterPro" id="IPR009056">
    <property type="entry name" value="Cyt_c-like_dom"/>
</dbReference>
<keyword evidence="7" id="KW-1185">Reference proteome</keyword>
<dbReference type="PROSITE" id="PS51007">
    <property type="entry name" value="CYTC"/>
    <property type="match status" value="1"/>
</dbReference>
<protein>
    <recommendedName>
        <fullName evidence="5">Cytochrome c domain-containing protein</fullName>
    </recommendedName>
</protein>
<keyword evidence="3" id="KW-0349">Heme</keyword>
<dbReference type="Pfam" id="PF07631">
    <property type="entry name" value="PSD4"/>
    <property type="match status" value="1"/>
</dbReference>
<dbReference type="EMBL" id="CP002546">
    <property type="protein sequence ID" value="ADY60183.1"/>
    <property type="molecule type" value="Genomic_DNA"/>
</dbReference>
<sequence>MFALRLLPALMIVAAVLGLPTFAAAAPADSVKQDGAKQDVFASTVRPLMMKYCGDCHHPEDDANHFRFLDAKSPDDVARMRGLWRNAIMQLENRTMPPADEAQPSEQERLQVISWVDQFLRKSALDSPPYAGQVTIRRLNRREYDNTVRDLLGPEMDFSNTFPKDGSGGEGFDNNGETLFLPPILMERYLEASQKIVDAVVIVPPLKRTFEPADFFARSSRDKNDDAKEKNTSQTDLLMQVFTASEYRLQLQLKSDSQPEAVALLVDDLVAGQFSETDTEKKDGRVVKLRLEPGWHVFTLEADQPFSVDSLRIEQVGKGPSDKQKKFHARLFKPAEQLEKPRSREAAQVLLQDFLPRAFRRPVTPEEVQAFLSLYDRAAERGEPFEAAVKLAVQGVLVSPHFLFRVEKAPASQQIESISAHELAVRLSYFLWSSMPDDELFAAARSGKLLEDDELSRQLTRMLKDPKADQFFEEFTGQWLGTSEVGRLVAPSTTTFKGEFTSDLLVDMRREPVEMVRYLTLEDRSLLELISADYSFINHRLAKHYGIDDFEGKQFRKYEYTEGRRGGLLGMGGVHLLTSYPNRTSPVLRGGWVLETLLGTRVPAPPADVPELKKSKKGEKLTLRQQLEKHREQASCAACHNLIDPVGFGLEHFDVLGRWREKEDGAEVNASGVMADGTEFTGLSELKQILAGRQDDFARTVAAKMLGYALGRSLTDEDQGTVERLAIDLAQQDFSPQFLIRAVAKSPQFRGRQAIDVVRQVASH</sequence>
<dbReference type="Pfam" id="PF07637">
    <property type="entry name" value="PSD5"/>
    <property type="match status" value="1"/>
</dbReference>
<keyword evidence="2 3" id="KW-0408">Iron</keyword>
<feature type="signal peptide" evidence="4">
    <location>
        <begin position="1"/>
        <end position="25"/>
    </location>
</feature>
<dbReference type="RefSeq" id="WP_013628907.1">
    <property type="nucleotide sequence ID" value="NC_015174.1"/>
</dbReference>
<dbReference type="eggNOG" id="COG0551">
    <property type="taxonomic scope" value="Bacteria"/>
</dbReference>
<evidence type="ECO:0000259" key="5">
    <source>
        <dbReference type="PROSITE" id="PS51007"/>
    </source>
</evidence>
<dbReference type="GO" id="GO:0046872">
    <property type="term" value="F:metal ion binding"/>
    <property type="evidence" value="ECO:0007669"/>
    <property type="project" value="UniProtKB-KW"/>
</dbReference>
<dbReference type="STRING" id="756272.Plabr_2583"/>
<dbReference type="Pfam" id="PF07627">
    <property type="entry name" value="PSCyt3"/>
    <property type="match status" value="1"/>
</dbReference>
<evidence type="ECO:0000256" key="4">
    <source>
        <dbReference type="SAM" id="SignalP"/>
    </source>
</evidence>
<dbReference type="Pfam" id="PF07624">
    <property type="entry name" value="PSD2"/>
    <property type="match status" value="1"/>
</dbReference>
<dbReference type="OrthoDB" id="175242at2"/>
<evidence type="ECO:0000313" key="7">
    <source>
        <dbReference type="Proteomes" id="UP000006860"/>
    </source>
</evidence>
<feature type="chain" id="PRO_5003260767" description="Cytochrome c domain-containing protein" evidence="4">
    <location>
        <begin position="26"/>
        <end position="764"/>
    </location>
</feature>
<dbReference type="InterPro" id="IPR013039">
    <property type="entry name" value="DUF1588"/>
</dbReference>
<evidence type="ECO:0000313" key="6">
    <source>
        <dbReference type="EMBL" id="ADY60183.1"/>
    </source>
</evidence>
<dbReference type="InterPro" id="IPR013036">
    <property type="entry name" value="DUF1587"/>
</dbReference>
<dbReference type="HOGENOM" id="CLU_007458_0_0_0"/>
<dbReference type="AlphaFoldDB" id="F0SQW2"/>
<evidence type="ECO:0000256" key="2">
    <source>
        <dbReference type="ARBA" id="ARBA00023004"/>
    </source>
</evidence>
<dbReference type="InterPro" id="IPR013043">
    <property type="entry name" value="DUF1595"/>
</dbReference>
<gene>
    <name evidence="6" type="ordered locus">Plabr_2583</name>
</gene>
<accession>F0SQW2</accession>
<keyword evidence="4" id="KW-0732">Signal</keyword>
<dbReference type="GO" id="GO:0009055">
    <property type="term" value="F:electron transfer activity"/>
    <property type="evidence" value="ECO:0007669"/>
    <property type="project" value="InterPro"/>
</dbReference>
<dbReference type="KEGG" id="pbs:Plabr_2583"/>
<reference evidence="7" key="1">
    <citation type="submission" date="2011-02" db="EMBL/GenBank/DDBJ databases">
        <title>The complete genome of Planctomyces brasiliensis DSM 5305.</title>
        <authorList>
            <person name="Lucas S."/>
            <person name="Copeland A."/>
            <person name="Lapidus A."/>
            <person name="Bruce D."/>
            <person name="Goodwin L."/>
            <person name="Pitluck S."/>
            <person name="Kyrpides N."/>
            <person name="Mavromatis K."/>
            <person name="Pagani I."/>
            <person name="Ivanova N."/>
            <person name="Ovchinnikova G."/>
            <person name="Lu M."/>
            <person name="Detter J.C."/>
            <person name="Han C."/>
            <person name="Land M."/>
            <person name="Hauser L."/>
            <person name="Markowitz V."/>
            <person name="Cheng J.-F."/>
            <person name="Hugenholtz P."/>
            <person name="Woyke T."/>
            <person name="Wu D."/>
            <person name="Tindall B."/>
            <person name="Pomrenke H.G."/>
            <person name="Brambilla E."/>
            <person name="Klenk H.-P."/>
            <person name="Eisen J.A."/>
        </authorList>
    </citation>
    <scope>NUCLEOTIDE SEQUENCE [LARGE SCALE GENOMIC DNA]</scope>
    <source>
        <strain evidence="7">ATCC 49424 / DSM 5305 / JCM 21570 / NBRC 103401 / IFAM 1448</strain>
    </source>
</reference>